<keyword evidence="2" id="KW-1185">Reference proteome</keyword>
<dbReference type="InterPro" id="IPR001611">
    <property type="entry name" value="Leu-rich_rpt"/>
</dbReference>
<reference evidence="1 2" key="1">
    <citation type="journal article" date="2015" name="Genome Biol. Evol.">
        <title>Phylogenomic analyses indicate that early fungi evolved digesting cell walls of algal ancestors of land plants.</title>
        <authorList>
            <person name="Chang Y."/>
            <person name="Wang S."/>
            <person name="Sekimoto S."/>
            <person name="Aerts A.L."/>
            <person name="Choi C."/>
            <person name="Clum A."/>
            <person name="LaButti K.M."/>
            <person name="Lindquist E.A."/>
            <person name="Yee Ngan C."/>
            <person name="Ohm R.A."/>
            <person name="Salamov A.A."/>
            <person name="Grigoriev I.V."/>
            <person name="Spatafora J.W."/>
            <person name="Berbee M.L."/>
        </authorList>
    </citation>
    <scope>NUCLEOTIDE SEQUENCE [LARGE SCALE GENOMIC DNA]</scope>
    <source>
        <strain evidence="1 2">JEL478</strain>
    </source>
</reference>
<organism evidence="1 2">
    <name type="scientific">Gonapodya prolifera (strain JEL478)</name>
    <name type="common">Monoblepharis prolifera</name>
    <dbReference type="NCBI Taxonomy" id="1344416"/>
    <lineage>
        <taxon>Eukaryota</taxon>
        <taxon>Fungi</taxon>
        <taxon>Fungi incertae sedis</taxon>
        <taxon>Chytridiomycota</taxon>
        <taxon>Chytridiomycota incertae sedis</taxon>
        <taxon>Monoblepharidomycetes</taxon>
        <taxon>Monoblepharidales</taxon>
        <taxon>Gonapodyaceae</taxon>
        <taxon>Gonapodya</taxon>
    </lineage>
</organism>
<dbReference type="AlphaFoldDB" id="A0A139A996"/>
<dbReference type="Gene3D" id="3.80.10.10">
    <property type="entry name" value="Ribonuclease Inhibitor"/>
    <property type="match status" value="1"/>
</dbReference>
<accession>A0A139A996</accession>
<dbReference type="Proteomes" id="UP000070544">
    <property type="component" value="Unassembled WGS sequence"/>
</dbReference>
<evidence type="ECO:0008006" key="3">
    <source>
        <dbReference type="Google" id="ProtNLM"/>
    </source>
</evidence>
<protein>
    <recommendedName>
        <fullName evidence="3">RNI-like protein</fullName>
    </recommendedName>
</protein>
<dbReference type="SMART" id="SM00368">
    <property type="entry name" value="LRR_RI"/>
    <property type="match status" value="1"/>
</dbReference>
<evidence type="ECO:0000313" key="1">
    <source>
        <dbReference type="EMBL" id="KXS13045.1"/>
    </source>
</evidence>
<dbReference type="EMBL" id="KQ965782">
    <property type="protein sequence ID" value="KXS13045.1"/>
    <property type="molecule type" value="Genomic_DNA"/>
</dbReference>
<dbReference type="Pfam" id="PF13516">
    <property type="entry name" value="LRR_6"/>
    <property type="match status" value="2"/>
</dbReference>
<dbReference type="OrthoDB" id="120976at2759"/>
<dbReference type="SUPFAM" id="SSF52047">
    <property type="entry name" value="RNI-like"/>
    <property type="match status" value="1"/>
</dbReference>
<proteinExistence type="predicted"/>
<sequence length="90" mass="9722">MAHALKENTKLTSLNLGDTGIGDIGAKVVADALKVNTTLTTLDLSSKRQRSVQLTFVSFCPLVAGTCWKAIQLALLEQGRSPMHLSRTRL</sequence>
<name>A0A139A996_GONPJ</name>
<dbReference type="InterPro" id="IPR032675">
    <property type="entry name" value="LRR_dom_sf"/>
</dbReference>
<gene>
    <name evidence="1" type="ORF">M427DRAFT_58960</name>
</gene>
<evidence type="ECO:0000313" key="2">
    <source>
        <dbReference type="Proteomes" id="UP000070544"/>
    </source>
</evidence>